<evidence type="ECO:0000259" key="3">
    <source>
        <dbReference type="Pfam" id="PF12366"/>
    </source>
</evidence>
<evidence type="ECO:0000256" key="2">
    <source>
        <dbReference type="SAM" id="MobiDB-lite"/>
    </source>
</evidence>
<dbReference type="AlphaFoldDB" id="A0A6I8TBK3"/>
<feature type="region of interest" description="Disordered" evidence="2">
    <location>
        <begin position="348"/>
        <end position="392"/>
    </location>
</feature>
<reference evidence="5 6" key="1">
    <citation type="submission" date="2017-06" db="EMBL/GenBank/DDBJ databases">
        <title>Aedes aegypti genome working group (AGWG) sequencing and assembly.</title>
        <authorList>
            <consortium name="Aedes aegypti Genome Working Group (AGWG)"/>
            <person name="Matthews B.J."/>
        </authorList>
    </citation>
    <scope>NUCLEOTIDE SEQUENCE [LARGE SCALE GENOMIC DNA]</scope>
    <source>
        <strain evidence="5 6">LVP_AGWG</strain>
    </source>
</reference>
<dbReference type="EnsemblMetazoa" id="AAEL005595-RB">
    <property type="protein sequence ID" value="AAEL005595-PB"/>
    <property type="gene ID" value="AAEL005595"/>
</dbReference>
<comment type="similarity">
    <text evidence="1">Belongs to the DNAI7 family.</text>
</comment>
<gene>
    <name evidence="5" type="primary">5566741</name>
</gene>
<proteinExistence type="inferred from homology"/>
<reference evidence="5" key="2">
    <citation type="submission" date="2020-05" db="UniProtKB">
        <authorList>
            <consortium name="EnsemblMetazoa"/>
        </authorList>
    </citation>
    <scope>IDENTIFICATION</scope>
    <source>
        <strain evidence="5">LVP_AGWG</strain>
    </source>
</reference>
<dbReference type="GO" id="GO:0048487">
    <property type="term" value="F:beta-tubulin binding"/>
    <property type="evidence" value="ECO:0007669"/>
    <property type="project" value="TreeGrafter"/>
</dbReference>
<dbReference type="Pfam" id="PF12366">
    <property type="entry name" value="Casc1_C"/>
    <property type="match status" value="1"/>
</dbReference>
<evidence type="ECO:0000259" key="4">
    <source>
        <dbReference type="Pfam" id="PF15927"/>
    </source>
</evidence>
<dbReference type="Pfam" id="PF15927">
    <property type="entry name" value="Casc1_N"/>
    <property type="match status" value="1"/>
</dbReference>
<keyword evidence="6" id="KW-1185">Reference proteome</keyword>
<feature type="compositionally biased region" description="Basic residues" evidence="2">
    <location>
        <begin position="823"/>
        <end position="832"/>
    </location>
</feature>
<evidence type="ECO:0000313" key="5">
    <source>
        <dbReference type="EnsemblMetazoa" id="AAEL005595-PB"/>
    </source>
</evidence>
<organism evidence="5 6">
    <name type="scientific">Aedes aegypti</name>
    <name type="common">Yellowfever mosquito</name>
    <name type="synonym">Culex aegypti</name>
    <dbReference type="NCBI Taxonomy" id="7159"/>
    <lineage>
        <taxon>Eukaryota</taxon>
        <taxon>Metazoa</taxon>
        <taxon>Ecdysozoa</taxon>
        <taxon>Arthropoda</taxon>
        <taxon>Hexapoda</taxon>
        <taxon>Insecta</taxon>
        <taxon>Pterygota</taxon>
        <taxon>Neoptera</taxon>
        <taxon>Endopterygota</taxon>
        <taxon>Diptera</taxon>
        <taxon>Nematocera</taxon>
        <taxon>Culicoidea</taxon>
        <taxon>Culicidae</taxon>
        <taxon>Culicinae</taxon>
        <taxon>Aedini</taxon>
        <taxon>Aedes</taxon>
        <taxon>Stegomyia</taxon>
    </lineage>
</organism>
<dbReference type="InterPro" id="IPR023247">
    <property type="entry name" value="IC97/Dnai7-like"/>
</dbReference>
<feature type="domain" description="CASC1 C-terminal" evidence="3">
    <location>
        <begin position="867"/>
        <end position="1077"/>
    </location>
</feature>
<dbReference type="InterPro" id="IPR031826">
    <property type="entry name" value="IC97/Casc1_N"/>
</dbReference>
<feature type="compositionally biased region" description="Basic residues" evidence="2">
    <location>
        <begin position="365"/>
        <end position="375"/>
    </location>
</feature>
<dbReference type="PANTHER" id="PTHR20929">
    <property type="entry name" value="LUNG ADENOMA SUSCEPTIBILITY 1-RELATED"/>
    <property type="match status" value="1"/>
</dbReference>
<dbReference type="InterPro" id="IPR022110">
    <property type="entry name" value="CASC1_C"/>
</dbReference>
<sequence length="1127" mass="130627">MNKKQAKKKKKAPKISPEEQLAILQQEAETKWNAEQVALVEKNNLELKEYNQRRVVLVETNKFFRKLEKTAAETYRQVSKSQEWDHYLSCKKIPDPANPADLRDFLYQWNYELEQQKKNFVSWTLDVNERTWLTQDDTDPNKTWQCLFDENKDVGSSLLPGIRNALHILALIEDSALKSFSQKEVVKVRDEIRVKIAQVLDEITMRVGGNIWRDMIPIDPIRAEFMFTSDIINFYLWSFQHVPLPPEYNYLVKVIEMKSLSIKFQKPPSFDLKNCSMRGMWTQFDHFSDLDPSFRCPISEPIPDLIASQEMEWADRNLLRAQKLQEMKSAREHYEVEQKKKELEELEAAKAGSAKNAPKTLGGKKPTKKKKKSKSKDKAEVKPLEAPPPVITENTTVDIDDLYVLQEQQNYERKMEQIGPNSLNVGTNYINLRQHVINGGIFSIQRFEKLPQPSELRGDFIYTTFSDDLKLTENKFTCESDIDLIVLNIKLPEQYFWWHSPVVCFWEDWTESTEFSSLSEELQNFHLNFDNIMEEKSKQLFSAPKQQKQMLKPTIISDFPITDIPMDVKIHFLIKDHILPRLPQRFKFYAEMHKQFSIIQGLFVRDQRLKIEEKLNDLLNVTFQKMKAAGQSIEEYEQIFRVPSLSDIPAGKESMASLDGSLVSSEIQTPVTSMLEELVEAQYAPAYLFPPCRKIPFLIIAEKQQSEPSDLELDGMMQDILESVLSDDDFSSEAVYKLFSTFIKFLDRLRELEQPVFPDVIEQEEPEADTEVALRNKSRVISRDSKHHHSSWTDIRGTRTSRRLSSFSVTGAPRPQSRNSVKLARKKRKRRKSTIEACASDASTDEEREPKEVDPMELKKIAHPPGRWTTGSIHKQEYDPDCRTVTIWTEKLGTFGFAMRRYYNLPFRGWDMRRIGKLSDLTTCLTLDCVGLQFSINVTKSGYTVKFGAAPQDITAPTKELSLEELAKYLTKVNLNIFPDVDAPFYVTEMTTPKHESMEIHTLKCMAAFCLTHNFTNCFWNKYAPFREALFQSRQVIEGCPEQTFGTVMVNPLKAAVVTVEELCSPLDEVILGYHPTPENQAYYPDVYSLLKGNLEEPSRKLFMKTPPMLQWNVAQILQRLRLLSYS</sequence>
<protein>
    <recommendedName>
        <fullName evidence="7">Axonemal 84 kDa protein</fullName>
    </recommendedName>
</protein>
<accession>A0A6I8TBK3</accession>
<dbReference type="OrthoDB" id="7737418at2759"/>
<name>A0A6I8TBK3_AEDAE</name>
<dbReference type="PANTHER" id="PTHR20929:SF11">
    <property type="entry name" value="DYNEIN AXONEMAL INTERMEDIATE CHAIN 7"/>
    <property type="match status" value="1"/>
</dbReference>
<feature type="compositionally biased region" description="Basic residues" evidence="2">
    <location>
        <begin position="776"/>
        <end position="790"/>
    </location>
</feature>
<dbReference type="GO" id="GO:0008017">
    <property type="term" value="F:microtubule binding"/>
    <property type="evidence" value="ECO:0007669"/>
    <property type="project" value="TreeGrafter"/>
</dbReference>
<dbReference type="Proteomes" id="UP000008820">
    <property type="component" value="Chromosome 3"/>
</dbReference>
<feature type="domain" description="IC97/Casc1 N-terminal" evidence="4">
    <location>
        <begin position="22"/>
        <end position="206"/>
    </location>
</feature>
<evidence type="ECO:0000313" key="6">
    <source>
        <dbReference type="Proteomes" id="UP000008820"/>
    </source>
</evidence>
<dbReference type="InParanoid" id="A0A6I8TBK3"/>
<evidence type="ECO:0000256" key="1">
    <source>
        <dbReference type="ARBA" id="ARBA00024332"/>
    </source>
</evidence>
<evidence type="ECO:0008006" key="7">
    <source>
        <dbReference type="Google" id="ProtNLM"/>
    </source>
</evidence>
<feature type="region of interest" description="Disordered" evidence="2">
    <location>
        <begin position="764"/>
        <end position="853"/>
    </location>
</feature>